<reference evidence="2" key="1">
    <citation type="journal article" date="2023" name="Nat. Plants">
        <title>Single-cell RNA sequencing provides a high-resolution roadmap for understanding the multicellular compartmentation of specialized metabolism.</title>
        <authorList>
            <person name="Sun S."/>
            <person name="Shen X."/>
            <person name="Li Y."/>
            <person name="Li Y."/>
            <person name="Wang S."/>
            <person name="Li R."/>
            <person name="Zhang H."/>
            <person name="Shen G."/>
            <person name="Guo B."/>
            <person name="Wei J."/>
            <person name="Xu J."/>
            <person name="St-Pierre B."/>
            <person name="Chen S."/>
            <person name="Sun C."/>
        </authorList>
    </citation>
    <scope>NUCLEOTIDE SEQUENCE [LARGE SCALE GENOMIC DNA]</scope>
</reference>
<gene>
    <name evidence="1" type="ORF">M9H77_19077</name>
</gene>
<accession>A0ACC0B9A5</accession>
<protein>
    <submittedName>
        <fullName evidence="1">Uncharacterized protein</fullName>
    </submittedName>
</protein>
<comment type="caution">
    <text evidence="1">The sequence shown here is derived from an EMBL/GenBank/DDBJ whole genome shotgun (WGS) entry which is preliminary data.</text>
</comment>
<proteinExistence type="predicted"/>
<dbReference type="Proteomes" id="UP001060085">
    <property type="component" value="Linkage Group LG04"/>
</dbReference>
<keyword evidence="2" id="KW-1185">Reference proteome</keyword>
<organism evidence="1 2">
    <name type="scientific">Catharanthus roseus</name>
    <name type="common">Madagascar periwinkle</name>
    <name type="synonym">Vinca rosea</name>
    <dbReference type="NCBI Taxonomy" id="4058"/>
    <lineage>
        <taxon>Eukaryota</taxon>
        <taxon>Viridiplantae</taxon>
        <taxon>Streptophyta</taxon>
        <taxon>Embryophyta</taxon>
        <taxon>Tracheophyta</taxon>
        <taxon>Spermatophyta</taxon>
        <taxon>Magnoliopsida</taxon>
        <taxon>eudicotyledons</taxon>
        <taxon>Gunneridae</taxon>
        <taxon>Pentapetalae</taxon>
        <taxon>asterids</taxon>
        <taxon>lamiids</taxon>
        <taxon>Gentianales</taxon>
        <taxon>Apocynaceae</taxon>
        <taxon>Rauvolfioideae</taxon>
        <taxon>Vinceae</taxon>
        <taxon>Catharanthinae</taxon>
        <taxon>Catharanthus</taxon>
    </lineage>
</organism>
<dbReference type="EMBL" id="CM044704">
    <property type="protein sequence ID" value="KAI5669224.1"/>
    <property type="molecule type" value="Genomic_DNA"/>
</dbReference>
<evidence type="ECO:0000313" key="1">
    <source>
        <dbReference type="EMBL" id="KAI5669224.1"/>
    </source>
</evidence>
<evidence type="ECO:0000313" key="2">
    <source>
        <dbReference type="Proteomes" id="UP001060085"/>
    </source>
</evidence>
<name>A0ACC0B9A5_CATRO</name>
<sequence length="160" mass="17924">MRPLADSGFQEGLTSNSLEEDGRAWSKSGRIGLVKREKHNGLRVRREGVRVDGLIYGGLEWAHGSDLSTISASSMFLEMFSTRCYMFLRKCIGAVLHIGWIHLKRGIVPGGVAQLVFMWTSHHALRWDDHLGESQEELKTKVSLRAVLVGTQESVAWFGQ</sequence>